<accession>F2JSV7</accession>
<dbReference type="Pfam" id="PF03235">
    <property type="entry name" value="GmrSD_N"/>
    <property type="match status" value="1"/>
</dbReference>
<gene>
    <name evidence="3" type="ordered locus">Clole_2371</name>
</gene>
<sequence length="677" mass="79618">MYEIRPESIKTFITDRNVKLPRFQRKQTWDEKKNFQLCISLFKEYPIGVCILSVDESKGKLVRWLLDGRQRKNALTMMYDDPENIYIWAKKFIGFKNSDQPSDIEDKFLKKIREYIEADIDEETEMMQSTKNEDDSEDNSEATEECDDEQITSNAYGLDLLLEIIKIIHNKQKKNTGFTKPFDFTKYVNRLPYIESEEGGVKLSSRRVKTFIDEYRRYCDDECISYEDEKSFYQFINIRCDIRNEPKVKVLIKDKWEAIKERILIVEKIDTLLTNSKIGMIEVKNLSPSDSQKIFNIINSEGEKLTAVEILSAKPHWNIVIEMPSQLAVETVKELYKRIGTMQTNVVRWDFPATLVRRIGDNFILKRFSDTKADFEKELTCGFKILSGIYAKGVKKEDIEKLSKIKSLNWGTDIEGLIYDLKNMFKLISSFDYFKYFKSWNISMMELTSDAIALNFIIVAYFDWCRKGKPLGDSKAKRFQKNCFILWDRLIYEYINRQWRGSSDSKIANNIINVGSEDEDFASIPGWKWKTILEDQIFAENSIESTDVSIGTMKPLLYHFYCLKSIQGPDTNYDIEVDHIIPQTLFNQSSIPKKEVIQDNLLNLGLLPKDENISKSNKKLILIDSQWLKDQIVKYEFILEDKFLEYSNVNNYQQMFDERKEVFIEAYTTKRDNILNN</sequence>
<name>F2JSV7_CELLD</name>
<reference evidence="3 4" key="1">
    <citation type="journal article" date="2011" name="J. Bacteriol.">
        <title>Complete genome sequence of the cellulose-degrading bacterium Cellulosilyticum lentocellum.</title>
        <authorList>
            <consortium name="US DOE Joint Genome Institute"/>
            <person name="Miller D.A."/>
            <person name="Suen G."/>
            <person name="Bruce D."/>
            <person name="Copeland A."/>
            <person name="Cheng J.F."/>
            <person name="Detter C."/>
            <person name="Goodwin L.A."/>
            <person name="Han C.S."/>
            <person name="Hauser L.J."/>
            <person name="Land M.L."/>
            <person name="Lapidus A."/>
            <person name="Lucas S."/>
            <person name="Meincke L."/>
            <person name="Pitluck S."/>
            <person name="Tapia R."/>
            <person name="Teshima H."/>
            <person name="Woyke T."/>
            <person name="Fox B.G."/>
            <person name="Angert E.R."/>
            <person name="Currie C.R."/>
        </authorList>
    </citation>
    <scope>NUCLEOTIDE SEQUENCE [LARGE SCALE GENOMIC DNA]</scope>
    <source>
        <strain evidence="4">ATCC 49066 / DSM 5427 / NCIMB 11756 / RHM5</strain>
    </source>
</reference>
<evidence type="ECO:0000313" key="3">
    <source>
        <dbReference type="EMBL" id="ADZ84078.1"/>
    </source>
</evidence>
<protein>
    <recommendedName>
        <fullName evidence="2">GmrSD restriction endonucleases N-terminal domain-containing protein</fullName>
    </recommendedName>
</protein>
<dbReference type="RefSeq" id="WP_013657371.1">
    <property type="nucleotide sequence ID" value="NC_015275.1"/>
</dbReference>
<keyword evidence="4" id="KW-1185">Reference proteome</keyword>
<proteinExistence type="predicted"/>
<dbReference type="eggNOG" id="ENOG502Z979">
    <property type="taxonomic scope" value="Bacteria"/>
</dbReference>
<dbReference type="KEGG" id="cle:Clole_2371"/>
<organism evidence="3 4">
    <name type="scientific">Cellulosilyticum lentocellum (strain ATCC 49066 / DSM 5427 / NCIMB 11756 / RHM5)</name>
    <name type="common">Clostridium lentocellum</name>
    <dbReference type="NCBI Taxonomy" id="642492"/>
    <lineage>
        <taxon>Bacteria</taxon>
        <taxon>Bacillati</taxon>
        <taxon>Bacillota</taxon>
        <taxon>Clostridia</taxon>
        <taxon>Lachnospirales</taxon>
        <taxon>Cellulosilyticaceae</taxon>
        <taxon>Cellulosilyticum</taxon>
    </lineage>
</organism>
<dbReference type="HOGENOM" id="CLU_405824_0_0_9"/>
<feature type="compositionally biased region" description="Acidic residues" evidence="1">
    <location>
        <begin position="134"/>
        <end position="149"/>
    </location>
</feature>
<evidence type="ECO:0000256" key="1">
    <source>
        <dbReference type="SAM" id="MobiDB-lite"/>
    </source>
</evidence>
<feature type="domain" description="GmrSD restriction endonucleases N-terminal" evidence="2">
    <location>
        <begin position="10"/>
        <end position="313"/>
    </location>
</feature>
<dbReference type="EMBL" id="CP002582">
    <property type="protein sequence ID" value="ADZ84078.1"/>
    <property type="molecule type" value="Genomic_DNA"/>
</dbReference>
<dbReference type="Proteomes" id="UP000008467">
    <property type="component" value="Chromosome"/>
</dbReference>
<evidence type="ECO:0000259" key="2">
    <source>
        <dbReference type="Pfam" id="PF03235"/>
    </source>
</evidence>
<dbReference type="PANTHER" id="PTHR37292:SF2">
    <property type="entry name" value="DUF262 DOMAIN-CONTAINING PROTEIN"/>
    <property type="match status" value="1"/>
</dbReference>
<evidence type="ECO:0000313" key="4">
    <source>
        <dbReference type="Proteomes" id="UP000008467"/>
    </source>
</evidence>
<dbReference type="InterPro" id="IPR004919">
    <property type="entry name" value="GmrSD_N"/>
</dbReference>
<feature type="region of interest" description="Disordered" evidence="1">
    <location>
        <begin position="123"/>
        <end position="149"/>
    </location>
</feature>
<dbReference type="PANTHER" id="PTHR37292">
    <property type="entry name" value="VNG6097C"/>
    <property type="match status" value="1"/>
</dbReference>
<dbReference type="AlphaFoldDB" id="F2JSV7"/>